<dbReference type="PANTHER" id="PTHR30273">
    <property type="entry name" value="PERIPLASMIC SIGNAL SENSOR AND SIGMA FACTOR ACTIVATOR FECR-RELATED"/>
    <property type="match status" value="1"/>
</dbReference>
<dbReference type="GO" id="GO:0016989">
    <property type="term" value="F:sigma factor antagonist activity"/>
    <property type="evidence" value="ECO:0007669"/>
    <property type="project" value="TreeGrafter"/>
</dbReference>
<accession>A0A1M5MPZ1</accession>
<dbReference type="Proteomes" id="UP000184226">
    <property type="component" value="Unassembled WGS sequence"/>
</dbReference>
<dbReference type="Gene3D" id="3.55.50.30">
    <property type="match status" value="1"/>
</dbReference>
<dbReference type="OrthoDB" id="8617634at2"/>
<organism evidence="4 5">
    <name type="scientific">Pollutimonas bauzanensis</name>
    <dbReference type="NCBI Taxonomy" id="658167"/>
    <lineage>
        <taxon>Bacteria</taxon>
        <taxon>Pseudomonadati</taxon>
        <taxon>Pseudomonadota</taxon>
        <taxon>Betaproteobacteria</taxon>
        <taxon>Burkholderiales</taxon>
        <taxon>Alcaligenaceae</taxon>
        <taxon>Pollutimonas</taxon>
    </lineage>
</organism>
<dbReference type="STRING" id="658167.SAMN04488135_101286"/>
<evidence type="ECO:0000259" key="2">
    <source>
        <dbReference type="Pfam" id="PF04773"/>
    </source>
</evidence>
<dbReference type="RefSeq" id="WP_073101254.1">
    <property type="nucleotide sequence ID" value="NZ_FQXE01000001.1"/>
</dbReference>
<feature type="domain" description="FecR protein" evidence="2">
    <location>
        <begin position="122"/>
        <end position="213"/>
    </location>
</feature>
<dbReference type="InterPro" id="IPR032623">
    <property type="entry name" value="FecR_N"/>
</dbReference>
<evidence type="ECO:0000259" key="3">
    <source>
        <dbReference type="Pfam" id="PF16220"/>
    </source>
</evidence>
<evidence type="ECO:0000313" key="5">
    <source>
        <dbReference type="Proteomes" id="UP000184226"/>
    </source>
</evidence>
<dbReference type="InterPro" id="IPR006860">
    <property type="entry name" value="FecR"/>
</dbReference>
<protein>
    <submittedName>
        <fullName evidence="4">FecR family protein</fullName>
    </submittedName>
</protein>
<dbReference type="Pfam" id="PF16220">
    <property type="entry name" value="DUF4880"/>
    <property type="match status" value="1"/>
</dbReference>
<dbReference type="InterPro" id="IPR012373">
    <property type="entry name" value="Ferrdict_sens_TM"/>
</dbReference>
<evidence type="ECO:0000313" key="4">
    <source>
        <dbReference type="EMBL" id="SHG79368.1"/>
    </source>
</evidence>
<dbReference type="EMBL" id="FQXE01000001">
    <property type="protein sequence ID" value="SHG79368.1"/>
    <property type="molecule type" value="Genomic_DNA"/>
</dbReference>
<sequence length="331" mass="36038">MTDSHDPSTLDDPRDAAAFWFARTRSGQMTPSEREAFEAWRRASPAHDREYRVLMGIWNATTVLPAERLRALTREPGAARGGRLASRRGFGIGLGLACTAAVVAGVALPSLWEGAPSYAQEFSTRRGERREVMLPDNSILQLNTGTQVKIMFYERRRVAELAAGEITFSVEKDAAQPFFVEAASTTVRVTGTRFNVRRDDDAVQVAVDSGTVEVSSGHWWNRRRARLTAGHGVGTTANGGLAAVQAVDVATLLAWQQGRIVFQDTPLAQAVREMNRYAPMAIQLSGSRLAGVRIAGVFSADHPQSFLDLLPEIAPVRVLIQPNGASIITAR</sequence>
<dbReference type="Pfam" id="PF04773">
    <property type="entry name" value="FecR"/>
    <property type="match status" value="1"/>
</dbReference>
<dbReference type="PIRSF" id="PIRSF018266">
    <property type="entry name" value="FecR"/>
    <property type="match status" value="1"/>
</dbReference>
<dbReference type="Gene3D" id="2.60.120.1440">
    <property type="match status" value="1"/>
</dbReference>
<gene>
    <name evidence="4" type="ORF">SAMN04488135_101286</name>
</gene>
<feature type="transmembrane region" description="Helical" evidence="1">
    <location>
        <begin position="90"/>
        <end position="112"/>
    </location>
</feature>
<keyword evidence="5" id="KW-1185">Reference proteome</keyword>
<dbReference type="AlphaFoldDB" id="A0A1M5MPZ1"/>
<feature type="domain" description="FecR N-terminal" evidence="3">
    <location>
        <begin position="15"/>
        <end position="52"/>
    </location>
</feature>
<name>A0A1M5MPZ1_9BURK</name>
<keyword evidence="1" id="KW-0472">Membrane</keyword>
<proteinExistence type="predicted"/>
<dbReference type="PANTHER" id="PTHR30273:SF2">
    <property type="entry name" value="PROTEIN FECR"/>
    <property type="match status" value="1"/>
</dbReference>
<keyword evidence="1" id="KW-0812">Transmembrane</keyword>
<keyword evidence="1" id="KW-1133">Transmembrane helix</keyword>
<reference evidence="4 5" key="1">
    <citation type="submission" date="2016-11" db="EMBL/GenBank/DDBJ databases">
        <authorList>
            <person name="Jaros S."/>
            <person name="Januszkiewicz K."/>
            <person name="Wedrychowicz H."/>
        </authorList>
    </citation>
    <scope>NUCLEOTIDE SEQUENCE [LARGE SCALE GENOMIC DNA]</scope>
    <source>
        <strain evidence="4 5">CGMCC 1.10190</strain>
    </source>
</reference>
<evidence type="ECO:0000256" key="1">
    <source>
        <dbReference type="SAM" id="Phobius"/>
    </source>
</evidence>